<dbReference type="InterPro" id="IPR045079">
    <property type="entry name" value="Oxoprolinase-like"/>
</dbReference>
<dbReference type="OrthoDB" id="8612863at2"/>
<name>A0A5E4TPA6_9BURK</name>
<keyword evidence="3" id="KW-1185">Reference proteome</keyword>
<protein>
    <submittedName>
        <fullName evidence="2">Acetophenone carboxylase delta subunit</fullName>
        <ecNumber evidence="2">6.4.1.8</ecNumber>
    </submittedName>
</protein>
<dbReference type="PANTHER" id="PTHR11365:SF23">
    <property type="entry name" value="HYPOTHETICAL 5-OXOPROLINASE (EUROFUNG)-RELATED"/>
    <property type="match status" value="1"/>
</dbReference>
<dbReference type="Pfam" id="PF02538">
    <property type="entry name" value="Hydantoinase_B"/>
    <property type="match status" value="1"/>
</dbReference>
<dbReference type="AlphaFoldDB" id="A0A5E4TPA6"/>
<dbReference type="GO" id="GO:0017168">
    <property type="term" value="F:5-oxoprolinase (ATP-hydrolyzing) activity"/>
    <property type="evidence" value="ECO:0007669"/>
    <property type="project" value="TreeGrafter"/>
</dbReference>
<evidence type="ECO:0000313" key="2">
    <source>
        <dbReference type="EMBL" id="VVD89730.1"/>
    </source>
</evidence>
<organism evidence="2 3">
    <name type="scientific">Pandoraea terrae</name>
    <dbReference type="NCBI Taxonomy" id="1537710"/>
    <lineage>
        <taxon>Bacteria</taxon>
        <taxon>Pseudomonadati</taxon>
        <taxon>Pseudomonadota</taxon>
        <taxon>Betaproteobacteria</taxon>
        <taxon>Burkholderiales</taxon>
        <taxon>Burkholderiaceae</taxon>
        <taxon>Pandoraea</taxon>
    </lineage>
</organism>
<keyword evidence="2" id="KW-0436">Ligase</keyword>
<accession>A0A5E4TPA6</accession>
<proteinExistence type="predicted"/>
<dbReference type="InterPro" id="IPR003692">
    <property type="entry name" value="Hydantoinase_B"/>
</dbReference>
<dbReference type="GO" id="GO:0016874">
    <property type="term" value="F:ligase activity"/>
    <property type="evidence" value="ECO:0007669"/>
    <property type="project" value="UniProtKB-KW"/>
</dbReference>
<dbReference type="Proteomes" id="UP000414233">
    <property type="component" value="Unassembled WGS sequence"/>
</dbReference>
<dbReference type="EC" id="6.4.1.8" evidence="2"/>
<dbReference type="GO" id="GO:0006749">
    <property type="term" value="P:glutathione metabolic process"/>
    <property type="evidence" value="ECO:0007669"/>
    <property type="project" value="TreeGrafter"/>
</dbReference>
<reference evidence="2 3" key="1">
    <citation type="submission" date="2019-08" db="EMBL/GenBank/DDBJ databases">
        <authorList>
            <person name="Peeters C."/>
        </authorList>
    </citation>
    <scope>NUCLEOTIDE SEQUENCE [LARGE SCALE GENOMIC DNA]</scope>
    <source>
        <strain evidence="2 3">LMG 30175</strain>
    </source>
</reference>
<feature type="domain" description="Hydantoinase B/oxoprolinase" evidence="1">
    <location>
        <begin position="2"/>
        <end position="547"/>
    </location>
</feature>
<evidence type="ECO:0000259" key="1">
    <source>
        <dbReference type="Pfam" id="PF02538"/>
    </source>
</evidence>
<dbReference type="RefSeq" id="WP_150696436.1">
    <property type="nucleotide sequence ID" value="NZ_CABPRZ010000005.1"/>
</dbReference>
<gene>
    <name evidence="2" type="primary">apc4</name>
    <name evidence="2" type="ORF">PTE30175_01489</name>
</gene>
<evidence type="ECO:0000313" key="3">
    <source>
        <dbReference type="Proteomes" id="UP000414233"/>
    </source>
</evidence>
<dbReference type="GO" id="GO:0005829">
    <property type="term" value="C:cytosol"/>
    <property type="evidence" value="ECO:0007669"/>
    <property type="project" value="TreeGrafter"/>
</dbReference>
<sequence length="605" mass="65433">MDPITFSIIRHRLFRVVEEAVITLKHVSGTAITNEGHDLMVSLYRPDGSLLMGGVGFLHHLTSAAEACKAVIRRFDGDINEGDLFLLNDPFTAALHTSDVYLVSPIHHEGQLIAWSACFVHVYDIGAMNPGGFAPDARDIFAEGFSSPGIKLVDRGQLRQDVWDTILNMVRGPEMVALDLRSMIACNNVARDRVLALVGKYGPDTFDEACLTLITQSEARLRARLRELPDGVWQSRQYLDVKGETLKVVLEMTKKDDSLVFDFTGSSPQSQYPVNCTKWAALGGLFAPLFPLLCYDITWNEGVIRPITMITPEASIVNCARPAPTSVATVGAIQSVNNAACGTIGKMLAASDKYAEEATAVWHANHFALFMFGTNQRGGQSIGILTETFAGSGGARTFGDGVDIGGEIPNPISRMANVETIEASFPVRYLFRRRLKDSGGPGKFRGGTGGEMAIVPHDGPDGGLHYVLSGKGSSFPQSDGLAGGYPGGINDYVWVHAPEAFDSARGFAQTLDAIPGEPEPINWGVFPLMGNDALYLRWDGGGGVGDPLERARDQVLNDVICGTISTRAARDIYGVVLEGNEVDVRQTSERRAALRMARTKTEVAR</sequence>
<dbReference type="PANTHER" id="PTHR11365">
    <property type="entry name" value="5-OXOPROLINASE RELATED"/>
    <property type="match status" value="1"/>
</dbReference>
<dbReference type="EMBL" id="CABPRZ010000005">
    <property type="protein sequence ID" value="VVD89730.1"/>
    <property type="molecule type" value="Genomic_DNA"/>
</dbReference>